<keyword evidence="3" id="KW-1185">Reference proteome</keyword>
<dbReference type="EMBL" id="JABWUV010000003">
    <property type="protein sequence ID" value="KAF6369046.1"/>
    <property type="molecule type" value="Genomic_DNA"/>
</dbReference>
<accession>A0A7J7Z555</accession>
<gene>
    <name evidence="2" type="ORF">mMyoMyo1_010452</name>
</gene>
<dbReference type="AlphaFoldDB" id="A0A7J7Z555"/>
<sequence length="162" mass="16688">MQGPAQLPEELGSGEKRPEKDRGGEGGGRGVGDPEASAAWNLGGPGAEPGGCLATTCPDQTGFNLHLARSRLSCSRATVDLPALAAHLGSGSPASPPSAGSARRPPRSAQLGCWEYNGEQERPRPLFPLILQPSGWSPQPTDLPGKTKVFLMVGPSQGSLVD</sequence>
<proteinExistence type="predicted"/>
<feature type="compositionally biased region" description="Basic and acidic residues" evidence="1">
    <location>
        <begin position="13"/>
        <end position="24"/>
    </location>
</feature>
<feature type="region of interest" description="Disordered" evidence="1">
    <location>
        <begin position="86"/>
        <end position="110"/>
    </location>
</feature>
<comment type="caution">
    <text evidence="2">The sequence shown here is derived from an EMBL/GenBank/DDBJ whole genome shotgun (WGS) entry which is preliminary data.</text>
</comment>
<feature type="region of interest" description="Disordered" evidence="1">
    <location>
        <begin position="1"/>
        <end position="59"/>
    </location>
</feature>
<name>A0A7J7Z555_MYOMY</name>
<dbReference type="Proteomes" id="UP000527355">
    <property type="component" value="Unassembled WGS sequence"/>
</dbReference>
<evidence type="ECO:0000313" key="3">
    <source>
        <dbReference type="Proteomes" id="UP000527355"/>
    </source>
</evidence>
<feature type="compositionally biased region" description="Low complexity" evidence="1">
    <location>
        <begin position="89"/>
        <end position="109"/>
    </location>
</feature>
<evidence type="ECO:0000313" key="2">
    <source>
        <dbReference type="EMBL" id="KAF6369046.1"/>
    </source>
</evidence>
<protein>
    <submittedName>
        <fullName evidence="2">Uncharacterized protein</fullName>
    </submittedName>
</protein>
<organism evidence="2 3">
    <name type="scientific">Myotis myotis</name>
    <name type="common">Greater mouse-eared bat</name>
    <name type="synonym">Vespertilio myotis</name>
    <dbReference type="NCBI Taxonomy" id="51298"/>
    <lineage>
        <taxon>Eukaryota</taxon>
        <taxon>Metazoa</taxon>
        <taxon>Chordata</taxon>
        <taxon>Craniata</taxon>
        <taxon>Vertebrata</taxon>
        <taxon>Euteleostomi</taxon>
        <taxon>Mammalia</taxon>
        <taxon>Eutheria</taxon>
        <taxon>Laurasiatheria</taxon>
        <taxon>Chiroptera</taxon>
        <taxon>Yangochiroptera</taxon>
        <taxon>Vespertilionidae</taxon>
        <taxon>Myotis</taxon>
    </lineage>
</organism>
<evidence type="ECO:0000256" key="1">
    <source>
        <dbReference type="SAM" id="MobiDB-lite"/>
    </source>
</evidence>
<reference evidence="2 3" key="1">
    <citation type="journal article" date="2020" name="Nature">
        <title>Six reference-quality genomes reveal evolution of bat adaptations.</title>
        <authorList>
            <person name="Jebb D."/>
            <person name="Huang Z."/>
            <person name="Pippel M."/>
            <person name="Hughes G.M."/>
            <person name="Lavrichenko K."/>
            <person name="Devanna P."/>
            <person name="Winkler S."/>
            <person name="Jermiin L.S."/>
            <person name="Skirmuntt E.C."/>
            <person name="Katzourakis A."/>
            <person name="Burkitt-Gray L."/>
            <person name="Ray D.A."/>
            <person name="Sullivan K.A.M."/>
            <person name="Roscito J.G."/>
            <person name="Kirilenko B.M."/>
            <person name="Davalos L.M."/>
            <person name="Corthals A.P."/>
            <person name="Power M.L."/>
            <person name="Jones G."/>
            <person name="Ransome R.D."/>
            <person name="Dechmann D.K.N."/>
            <person name="Locatelli A.G."/>
            <person name="Puechmaille S.J."/>
            <person name="Fedrigo O."/>
            <person name="Jarvis E.D."/>
            <person name="Hiller M."/>
            <person name="Vernes S.C."/>
            <person name="Myers E.W."/>
            <person name="Teeling E.C."/>
        </authorList>
    </citation>
    <scope>NUCLEOTIDE SEQUENCE [LARGE SCALE GENOMIC DNA]</scope>
    <source>
        <strain evidence="2">MMyoMyo1</strain>
        <tissue evidence="2">Flight muscle</tissue>
    </source>
</reference>